<keyword evidence="4" id="KW-0677">Repeat</keyword>
<dbReference type="PIRSF" id="PIRSF039117">
    <property type="entry name" value="KaiC"/>
    <property type="match status" value="1"/>
</dbReference>
<dbReference type="InterPro" id="IPR030665">
    <property type="entry name" value="KaiC"/>
</dbReference>
<feature type="domain" description="KaiC" evidence="8">
    <location>
        <begin position="246"/>
        <end position="477"/>
    </location>
</feature>
<organism evidence="9 10">
    <name type="scientific">Sphingomonas quercus</name>
    <dbReference type="NCBI Taxonomy" id="2842451"/>
    <lineage>
        <taxon>Bacteria</taxon>
        <taxon>Pseudomonadati</taxon>
        <taxon>Pseudomonadota</taxon>
        <taxon>Alphaproteobacteria</taxon>
        <taxon>Sphingomonadales</taxon>
        <taxon>Sphingomonadaceae</taxon>
        <taxon>Sphingomonas</taxon>
    </lineage>
</organism>
<dbReference type="Pfam" id="PF06745">
    <property type="entry name" value="ATPase"/>
    <property type="match status" value="2"/>
</dbReference>
<evidence type="ECO:0000256" key="1">
    <source>
        <dbReference type="ARBA" id="ARBA00012513"/>
    </source>
</evidence>
<keyword evidence="10" id="KW-1185">Reference proteome</keyword>
<name>A0ABS6BFQ6_9SPHN</name>
<dbReference type="EMBL" id="JAHKRT010000001">
    <property type="protein sequence ID" value="MBU3076417.1"/>
    <property type="molecule type" value="Genomic_DNA"/>
</dbReference>
<keyword evidence="5" id="KW-0418">Kinase</keyword>
<dbReference type="NCBIfam" id="NF006799">
    <property type="entry name" value="PRK09302.1"/>
    <property type="match status" value="1"/>
</dbReference>
<feature type="coiled-coil region" evidence="7">
    <location>
        <begin position="501"/>
        <end position="535"/>
    </location>
</feature>
<proteinExistence type="predicted"/>
<evidence type="ECO:0000313" key="10">
    <source>
        <dbReference type="Proteomes" id="UP000776276"/>
    </source>
</evidence>
<dbReference type="Proteomes" id="UP000776276">
    <property type="component" value="Unassembled WGS sequence"/>
</dbReference>
<evidence type="ECO:0000313" key="9">
    <source>
        <dbReference type="EMBL" id="MBU3076417.1"/>
    </source>
</evidence>
<reference evidence="9 10" key="1">
    <citation type="submission" date="2021-06" db="EMBL/GenBank/DDBJ databases">
        <title>Sphingomonas sp. XMGL2, whole genome shotgun sequencing project.</title>
        <authorList>
            <person name="Zhao G."/>
            <person name="Shen L."/>
        </authorList>
    </citation>
    <scope>NUCLEOTIDE SEQUENCE [LARGE SCALE GENOMIC DNA]</scope>
    <source>
        <strain evidence="9 10">XMGL2</strain>
    </source>
</reference>
<dbReference type="EC" id="2.7.11.1" evidence="1"/>
<evidence type="ECO:0000256" key="2">
    <source>
        <dbReference type="ARBA" id="ARBA00022553"/>
    </source>
</evidence>
<evidence type="ECO:0000256" key="5">
    <source>
        <dbReference type="ARBA" id="ARBA00022777"/>
    </source>
</evidence>
<protein>
    <recommendedName>
        <fullName evidence="1">non-specific serine/threonine protein kinase</fullName>
        <ecNumber evidence="1">2.7.11.1</ecNumber>
    </recommendedName>
</protein>
<evidence type="ECO:0000256" key="3">
    <source>
        <dbReference type="ARBA" id="ARBA00022679"/>
    </source>
</evidence>
<dbReference type="InterPro" id="IPR010624">
    <property type="entry name" value="KaiC_dom"/>
</dbReference>
<keyword evidence="7" id="KW-0175">Coiled coil</keyword>
<dbReference type="PROSITE" id="PS51146">
    <property type="entry name" value="KAIC"/>
    <property type="match status" value="2"/>
</dbReference>
<accession>A0ABS6BFQ6</accession>
<dbReference type="InterPro" id="IPR014774">
    <property type="entry name" value="KaiC-like_dom"/>
</dbReference>
<evidence type="ECO:0000256" key="7">
    <source>
        <dbReference type="SAM" id="Coils"/>
    </source>
</evidence>
<dbReference type="PANTHER" id="PTHR42926:SF1">
    <property type="entry name" value="CIRCADIAN CLOCK OSCILLATOR PROTEIN KAIC 1"/>
    <property type="match status" value="1"/>
</dbReference>
<comment type="caution">
    <text evidence="9">The sequence shown here is derived from an EMBL/GenBank/DDBJ whole genome shotgun (WGS) entry which is preliminary data.</text>
</comment>
<gene>
    <name evidence="9" type="primary">kaiC</name>
    <name evidence="9" type="ORF">KOF26_00950</name>
</gene>
<dbReference type="InterPro" id="IPR051347">
    <property type="entry name" value="Circadian_clock_KaiC-rel"/>
</dbReference>
<dbReference type="InterPro" id="IPR003593">
    <property type="entry name" value="AAA+_ATPase"/>
</dbReference>
<feature type="domain" description="KaiC" evidence="8">
    <location>
        <begin position="6"/>
        <end position="245"/>
    </location>
</feature>
<keyword evidence="2" id="KW-0597">Phosphoprotein</keyword>
<evidence type="ECO:0000256" key="4">
    <source>
        <dbReference type="ARBA" id="ARBA00022737"/>
    </source>
</evidence>
<dbReference type="CDD" id="cd19485">
    <property type="entry name" value="KaiC-N"/>
    <property type="match status" value="1"/>
</dbReference>
<keyword evidence="3 9" id="KW-0808">Transferase</keyword>
<dbReference type="GO" id="GO:0004674">
    <property type="term" value="F:protein serine/threonine kinase activity"/>
    <property type="evidence" value="ECO:0007669"/>
    <property type="project" value="UniProtKB-EC"/>
</dbReference>
<sequence>MTDGIAKARTGIDGFDDLTLGGLPRGRPTLVCGSAGCGKTLFASTFLINGVRDEDEPGIFVTFEERPVDIVDNVASLGFGLGELIAAKKIHIEHIAIDPSELAEVGDYDLEALFLRLELAVEEIGAKRIVLDTIESLFSAFQNPAILRAEIRRLFDWLKEKGLTAVITGERGDGTLTRQGLEEYVSDCVILLDHRVLNQVSTRRLRIVKYRGTAHGTNEYPFLIGEDGFSVLPVSSLGLGHQVHDERISSGVPDLDAMLSGGGFHRGSSILLSGVAGSGKSSIAAAFCAAACARGERALYFSFEESAQQTVRNMRSIGLDLQPCIDAGLLACNASRPTFYSLEMHLAIMLREIQRFQPTLVAMDPISAFLDSGDKQEVQSMLLRVIDYLKSLGITGVFTHLAHVQNEAQTDAGLSSLMDAWIMLLNREVSGEFNRELYLLKARGIAHSNQVREFVMSENGMRLVEPYLGENGALTGSARRFEEARSRRLEAVRRADAARLQDKITQRRRRTQAQIEALEAELEADEIELSGLVAQETAYLDQAQQDAANMAMARGNAKRG</sequence>
<dbReference type="SMART" id="SM00382">
    <property type="entry name" value="AAA"/>
    <property type="match status" value="2"/>
</dbReference>
<dbReference type="InterPro" id="IPR047221">
    <property type="entry name" value="KaiC_N"/>
</dbReference>
<evidence type="ECO:0000256" key="6">
    <source>
        <dbReference type="ARBA" id="ARBA00022801"/>
    </source>
</evidence>
<evidence type="ECO:0000259" key="8">
    <source>
        <dbReference type="PROSITE" id="PS51146"/>
    </source>
</evidence>
<keyword evidence="6" id="KW-0378">Hydrolase</keyword>
<dbReference type="RefSeq" id="WP_216318591.1">
    <property type="nucleotide sequence ID" value="NZ_JAHKRT010000001.1"/>
</dbReference>
<dbReference type="PANTHER" id="PTHR42926">
    <property type="match status" value="1"/>
</dbReference>